<sequence>MNLHVSGSTVGACETNDGLGEGAKDPPTVDVRDDTLDGPNGIGSIKGLCGGLSAIGAAGGVWRGCLVISEYQKRYG</sequence>
<organism evidence="2">
    <name type="scientific">Sesamum radiatum</name>
    <name type="common">Black benniseed</name>
    <dbReference type="NCBI Taxonomy" id="300843"/>
    <lineage>
        <taxon>Eukaryota</taxon>
        <taxon>Viridiplantae</taxon>
        <taxon>Streptophyta</taxon>
        <taxon>Embryophyta</taxon>
        <taxon>Tracheophyta</taxon>
        <taxon>Spermatophyta</taxon>
        <taxon>Magnoliopsida</taxon>
        <taxon>eudicotyledons</taxon>
        <taxon>Gunneridae</taxon>
        <taxon>Pentapetalae</taxon>
        <taxon>asterids</taxon>
        <taxon>lamiids</taxon>
        <taxon>Lamiales</taxon>
        <taxon>Pedaliaceae</taxon>
        <taxon>Sesamum</taxon>
    </lineage>
</organism>
<protein>
    <submittedName>
        <fullName evidence="2">Uncharacterized protein</fullName>
    </submittedName>
</protein>
<comment type="caution">
    <text evidence="2">The sequence shown here is derived from an EMBL/GenBank/DDBJ whole genome shotgun (WGS) entry which is preliminary data.</text>
</comment>
<evidence type="ECO:0000256" key="1">
    <source>
        <dbReference type="SAM" id="MobiDB-lite"/>
    </source>
</evidence>
<dbReference type="AlphaFoldDB" id="A0AAW2PZM2"/>
<reference evidence="2" key="1">
    <citation type="submission" date="2020-06" db="EMBL/GenBank/DDBJ databases">
        <authorList>
            <person name="Li T."/>
            <person name="Hu X."/>
            <person name="Zhang T."/>
            <person name="Song X."/>
            <person name="Zhang H."/>
            <person name="Dai N."/>
            <person name="Sheng W."/>
            <person name="Hou X."/>
            <person name="Wei L."/>
        </authorList>
    </citation>
    <scope>NUCLEOTIDE SEQUENCE</scope>
    <source>
        <strain evidence="2">G02</strain>
        <tissue evidence="2">Leaf</tissue>
    </source>
</reference>
<reference evidence="2" key="2">
    <citation type="journal article" date="2024" name="Plant">
        <title>Genomic evolution and insights into agronomic trait innovations of Sesamum species.</title>
        <authorList>
            <person name="Miao H."/>
            <person name="Wang L."/>
            <person name="Qu L."/>
            <person name="Liu H."/>
            <person name="Sun Y."/>
            <person name="Le M."/>
            <person name="Wang Q."/>
            <person name="Wei S."/>
            <person name="Zheng Y."/>
            <person name="Lin W."/>
            <person name="Duan Y."/>
            <person name="Cao H."/>
            <person name="Xiong S."/>
            <person name="Wang X."/>
            <person name="Wei L."/>
            <person name="Li C."/>
            <person name="Ma Q."/>
            <person name="Ju M."/>
            <person name="Zhao R."/>
            <person name="Li G."/>
            <person name="Mu C."/>
            <person name="Tian Q."/>
            <person name="Mei H."/>
            <person name="Zhang T."/>
            <person name="Gao T."/>
            <person name="Zhang H."/>
        </authorList>
    </citation>
    <scope>NUCLEOTIDE SEQUENCE</scope>
    <source>
        <strain evidence="2">G02</strain>
    </source>
</reference>
<feature type="region of interest" description="Disordered" evidence="1">
    <location>
        <begin position="1"/>
        <end position="30"/>
    </location>
</feature>
<accession>A0AAW2PZM2</accession>
<proteinExistence type="predicted"/>
<gene>
    <name evidence="2" type="ORF">Sradi_3775100</name>
</gene>
<name>A0AAW2PZM2_SESRA</name>
<evidence type="ECO:0000313" key="2">
    <source>
        <dbReference type="EMBL" id="KAL0360906.1"/>
    </source>
</evidence>
<dbReference type="EMBL" id="JACGWJ010000016">
    <property type="protein sequence ID" value="KAL0360906.1"/>
    <property type="molecule type" value="Genomic_DNA"/>
</dbReference>